<dbReference type="Proteomes" id="UP000828390">
    <property type="component" value="Unassembled WGS sequence"/>
</dbReference>
<dbReference type="EMBL" id="JAIWYP010000003">
    <property type="protein sequence ID" value="KAH3847644.1"/>
    <property type="molecule type" value="Genomic_DNA"/>
</dbReference>
<keyword evidence="2" id="KW-1185">Reference proteome</keyword>
<organism evidence="1 2">
    <name type="scientific">Dreissena polymorpha</name>
    <name type="common">Zebra mussel</name>
    <name type="synonym">Mytilus polymorpha</name>
    <dbReference type="NCBI Taxonomy" id="45954"/>
    <lineage>
        <taxon>Eukaryota</taxon>
        <taxon>Metazoa</taxon>
        <taxon>Spiralia</taxon>
        <taxon>Lophotrochozoa</taxon>
        <taxon>Mollusca</taxon>
        <taxon>Bivalvia</taxon>
        <taxon>Autobranchia</taxon>
        <taxon>Heteroconchia</taxon>
        <taxon>Euheterodonta</taxon>
        <taxon>Imparidentia</taxon>
        <taxon>Neoheterodontei</taxon>
        <taxon>Myida</taxon>
        <taxon>Dreissenoidea</taxon>
        <taxon>Dreissenidae</taxon>
        <taxon>Dreissena</taxon>
    </lineage>
</organism>
<gene>
    <name evidence="1" type="ORF">DPMN_089973</name>
</gene>
<name>A0A9D4KXS4_DREPO</name>
<comment type="caution">
    <text evidence="1">The sequence shown here is derived from an EMBL/GenBank/DDBJ whole genome shotgun (WGS) entry which is preliminary data.</text>
</comment>
<reference evidence="1" key="2">
    <citation type="submission" date="2020-11" db="EMBL/GenBank/DDBJ databases">
        <authorList>
            <person name="McCartney M.A."/>
            <person name="Auch B."/>
            <person name="Kono T."/>
            <person name="Mallez S."/>
            <person name="Becker A."/>
            <person name="Gohl D.M."/>
            <person name="Silverstein K.A.T."/>
            <person name="Koren S."/>
            <person name="Bechman K.B."/>
            <person name="Herman A."/>
            <person name="Abrahante J.E."/>
            <person name="Garbe J."/>
        </authorList>
    </citation>
    <scope>NUCLEOTIDE SEQUENCE</scope>
    <source>
        <strain evidence="1">Duluth1</strain>
        <tissue evidence="1">Whole animal</tissue>
    </source>
</reference>
<protein>
    <submittedName>
        <fullName evidence="1">Uncharacterized protein</fullName>
    </submittedName>
</protein>
<evidence type="ECO:0000313" key="2">
    <source>
        <dbReference type="Proteomes" id="UP000828390"/>
    </source>
</evidence>
<evidence type="ECO:0000313" key="1">
    <source>
        <dbReference type="EMBL" id="KAH3847644.1"/>
    </source>
</evidence>
<sequence length="90" mass="10459">MVPAIPKEEYLRLAKKRQVKVKTDKDFKTTNIIERYSIKNNRGLKVKSVNTELYKNSFLIKTAVDWNYLDNNIACANTIEGFKTALPQCY</sequence>
<accession>A0A9D4KXS4</accession>
<reference evidence="1" key="1">
    <citation type="journal article" date="2019" name="bioRxiv">
        <title>The Genome of the Zebra Mussel, Dreissena polymorpha: A Resource for Invasive Species Research.</title>
        <authorList>
            <person name="McCartney M.A."/>
            <person name="Auch B."/>
            <person name="Kono T."/>
            <person name="Mallez S."/>
            <person name="Zhang Y."/>
            <person name="Obille A."/>
            <person name="Becker A."/>
            <person name="Abrahante J.E."/>
            <person name="Garbe J."/>
            <person name="Badalamenti J.P."/>
            <person name="Herman A."/>
            <person name="Mangelson H."/>
            <person name="Liachko I."/>
            <person name="Sullivan S."/>
            <person name="Sone E.D."/>
            <person name="Koren S."/>
            <person name="Silverstein K.A.T."/>
            <person name="Beckman K.B."/>
            <person name="Gohl D.M."/>
        </authorList>
    </citation>
    <scope>NUCLEOTIDE SEQUENCE</scope>
    <source>
        <strain evidence="1">Duluth1</strain>
        <tissue evidence="1">Whole animal</tissue>
    </source>
</reference>
<proteinExistence type="predicted"/>
<dbReference type="AlphaFoldDB" id="A0A9D4KXS4"/>